<keyword evidence="3" id="KW-1185">Reference proteome</keyword>
<proteinExistence type="predicted"/>
<feature type="chain" id="PRO_5036738668" evidence="1">
    <location>
        <begin position="22"/>
        <end position="251"/>
    </location>
</feature>
<feature type="signal peptide" evidence="1">
    <location>
        <begin position="1"/>
        <end position="21"/>
    </location>
</feature>
<comment type="caution">
    <text evidence="2">The sequence shown here is derived from an EMBL/GenBank/DDBJ whole genome shotgun (WGS) entry which is preliminary data.</text>
</comment>
<accession>A0A941DDE3</accession>
<gene>
    <name evidence="2" type="ORF">KDM92_06215</name>
</gene>
<keyword evidence="1" id="KW-0732">Signal</keyword>
<sequence>MKLCNALFALITLTIAPHALAQSAGEPIRAKDAEWMSYRDAYKSMLWFEKYGKAKNLIQLQLQIIPTDKSLPIDQLKLRILGKSTHLDLPLDSLGRTSLPLLKAAYDDNAELVLNQKEGQAAFRFRTSINLRADGIYELADLRAACEQTLAYQSYIEPSKFRDKRCVGVRFAFAKKDTSANVEFKYLTQSTTLALSENTGLWPDSPPQFKTSNVIFGAPGNVANYTQANLKIEKGQIHTRTSPVAIIALIE</sequence>
<name>A0A941DDE3_9BURK</name>
<evidence type="ECO:0000313" key="3">
    <source>
        <dbReference type="Proteomes" id="UP000680158"/>
    </source>
</evidence>
<dbReference type="AlphaFoldDB" id="A0A941DDE3"/>
<dbReference type="RefSeq" id="WP_212683540.1">
    <property type="nucleotide sequence ID" value="NZ_JAGSPM010000003.1"/>
</dbReference>
<dbReference type="Proteomes" id="UP000680158">
    <property type="component" value="Unassembled WGS sequence"/>
</dbReference>
<protein>
    <submittedName>
        <fullName evidence="2">Uncharacterized protein</fullName>
    </submittedName>
</protein>
<organism evidence="2 3">
    <name type="scientific">Undibacterium baiyunense</name>
    <dbReference type="NCBI Taxonomy" id="2828731"/>
    <lineage>
        <taxon>Bacteria</taxon>
        <taxon>Pseudomonadati</taxon>
        <taxon>Pseudomonadota</taxon>
        <taxon>Betaproteobacteria</taxon>
        <taxon>Burkholderiales</taxon>
        <taxon>Oxalobacteraceae</taxon>
        <taxon>Undibacterium</taxon>
    </lineage>
</organism>
<evidence type="ECO:0000256" key="1">
    <source>
        <dbReference type="SAM" id="SignalP"/>
    </source>
</evidence>
<evidence type="ECO:0000313" key="2">
    <source>
        <dbReference type="EMBL" id="MBR7746170.1"/>
    </source>
</evidence>
<dbReference type="EMBL" id="JAGSPM010000003">
    <property type="protein sequence ID" value="MBR7746170.1"/>
    <property type="molecule type" value="Genomic_DNA"/>
</dbReference>
<reference evidence="2 3" key="1">
    <citation type="submission" date="2021-04" db="EMBL/GenBank/DDBJ databases">
        <title>novel species isolated from subtropical streams in China.</title>
        <authorList>
            <person name="Lu H."/>
        </authorList>
    </citation>
    <scope>NUCLEOTIDE SEQUENCE [LARGE SCALE GENOMIC DNA]</scope>
    <source>
        <strain evidence="2 3">BYS107W</strain>
    </source>
</reference>